<keyword evidence="1 6" id="KW-0560">Oxidoreductase</keyword>
<dbReference type="InterPro" id="IPR005532">
    <property type="entry name" value="SUMF_dom"/>
</dbReference>
<organism evidence="6 7">
    <name type="scientific">Aeoliella mucimassa</name>
    <dbReference type="NCBI Taxonomy" id="2527972"/>
    <lineage>
        <taxon>Bacteria</taxon>
        <taxon>Pseudomonadati</taxon>
        <taxon>Planctomycetota</taxon>
        <taxon>Planctomycetia</taxon>
        <taxon>Pirellulales</taxon>
        <taxon>Lacipirellulaceae</taxon>
        <taxon>Aeoliella</taxon>
    </lineage>
</organism>
<dbReference type="InterPro" id="IPR024775">
    <property type="entry name" value="DinB-like"/>
</dbReference>
<evidence type="ECO:0000256" key="2">
    <source>
        <dbReference type="ARBA" id="ARBA00023004"/>
    </source>
</evidence>
<dbReference type="Pfam" id="PF12867">
    <property type="entry name" value="DinB_2"/>
    <property type="match status" value="1"/>
</dbReference>
<dbReference type="Pfam" id="PF03781">
    <property type="entry name" value="FGE-sulfatase"/>
    <property type="match status" value="2"/>
</dbReference>
<dbReference type="InterPro" id="IPR051043">
    <property type="entry name" value="Sulfatase_Mod_Factor_Kinase"/>
</dbReference>
<dbReference type="EMBL" id="CP036278">
    <property type="protein sequence ID" value="QDU58321.1"/>
    <property type="molecule type" value="Genomic_DNA"/>
</dbReference>
<keyword evidence="7" id="KW-1185">Reference proteome</keyword>
<evidence type="ECO:0000259" key="5">
    <source>
        <dbReference type="Pfam" id="PF12867"/>
    </source>
</evidence>
<evidence type="ECO:0000256" key="1">
    <source>
        <dbReference type="ARBA" id="ARBA00023002"/>
    </source>
</evidence>
<gene>
    <name evidence="6" type="primary">egtB</name>
    <name evidence="6" type="ORF">Pan181_45540</name>
</gene>
<dbReference type="SUPFAM" id="SSF109854">
    <property type="entry name" value="DinB/YfiT-like putative metalloenzymes"/>
    <property type="match status" value="1"/>
</dbReference>
<dbReference type="InterPro" id="IPR017806">
    <property type="entry name" value="EgtB"/>
</dbReference>
<evidence type="ECO:0000313" key="6">
    <source>
        <dbReference type="EMBL" id="QDU58321.1"/>
    </source>
</evidence>
<dbReference type="Gene3D" id="3.90.1580.10">
    <property type="entry name" value="paralog of FGE (formylglycine-generating enzyme)"/>
    <property type="match status" value="1"/>
</dbReference>
<reference evidence="6 7" key="1">
    <citation type="submission" date="2019-02" db="EMBL/GenBank/DDBJ databases">
        <title>Deep-cultivation of Planctomycetes and their phenomic and genomic characterization uncovers novel biology.</title>
        <authorList>
            <person name="Wiegand S."/>
            <person name="Jogler M."/>
            <person name="Boedeker C."/>
            <person name="Pinto D."/>
            <person name="Vollmers J."/>
            <person name="Rivas-Marin E."/>
            <person name="Kohn T."/>
            <person name="Peeters S.H."/>
            <person name="Heuer A."/>
            <person name="Rast P."/>
            <person name="Oberbeckmann S."/>
            <person name="Bunk B."/>
            <person name="Jeske O."/>
            <person name="Meyerdierks A."/>
            <person name="Storesund J.E."/>
            <person name="Kallscheuer N."/>
            <person name="Luecker S."/>
            <person name="Lage O.M."/>
            <person name="Pohl T."/>
            <person name="Merkel B.J."/>
            <person name="Hornburger P."/>
            <person name="Mueller R.-W."/>
            <person name="Bruemmer F."/>
            <person name="Labrenz M."/>
            <person name="Spormann A.M."/>
            <person name="Op den Camp H."/>
            <person name="Overmann J."/>
            <person name="Amann R."/>
            <person name="Jetten M.S.M."/>
            <person name="Mascher T."/>
            <person name="Medema M.H."/>
            <person name="Devos D.P."/>
            <person name="Kaster A.-K."/>
            <person name="Ovreas L."/>
            <person name="Rohde M."/>
            <person name="Galperin M.Y."/>
            <person name="Jogler C."/>
        </authorList>
    </citation>
    <scope>NUCLEOTIDE SEQUENCE [LARGE SCALE GENOMIC DNA]</scope>
    <source>
        <strain evidence="6 7">Pan181</strain>
    </source>
</reference>
<dbReference type="InterPro" id="IPR034660">
    <property type="entry name" value="DinB/YfiT-like"/>
</dbReference>
<keyword evidence="2" id="KW-0408">Iron</keyword>
<name>A0A518AUC1_9BACT</name>
<comment type="pathway">
    <text evidence="3">Amino-acid biosynthesis; ergothioneine biosynthesis.</text>
</comment>
<evidence type="ECO:0000259" key="4">
    <source>
        <dbReference type="Pfam" id="PF03781"/>
    </source>
</evidence>
<dbReference type="GO" id="GO:0016491">
    <property type="term" value="F:oxidoreductase activity"/>
    <property type="evidence" value="ECO:0007669"/>
    <property type="project" value="UniProtKB-KW"/>
</dbReference>
<sequence length="434" mass="49343">MDRTRCAIFSTTLKASPVSPAASLLERYQQVRQTTDRLCSPLAPEDCVIQSMPDASPIRWHLAHTTWFFETFVLKPAIAGYEPFDPAFEYLFNSYYNQVGEQFPRSQRGLLSRPLMSDVHRYRQAIDQQMVELLAGLDSSSTELLSIVELGLQHEQQHQELMLTDVKHLFSCNPLWPVYESREPLSPRPAAAIDWLPGSEGVREIGYAGDGFHYDNEGPRHEALLQSHEIASRPVTNAEYLEFIDAGGYQRPELWLSLGWSVVQADRWNAPLYWQQVNGEWHQFTLAGLVPVDRNEPVCHVSYFEADAYARWAGCRLPSEAEWERMTIDQQVPITGNFVESGRYHPAPAPSIGEGSLQQAYGDVWEWTSSPYTPYPGYAPPPGAIGEYNGKFMCNQYVLRGGSCATSQSHIRPTYRNFFPPEARWQFTGIRLAR</sequence>
<dbReference type="KEGG" id="amuc:Pan181_45540"/>
<feature type="domain" description="DinB-like" evidence="5">
    <location>
        <begin position="28"/>
        <end position="162"/>
    </location>
</feature>
<feature type="domain" description="Sulfatase-modifying factor enzyme-like" evidence="4">
    <location>
        <begin position="201"/>
        <end position="325"/>
    </location>
</feature>
<dbReference type="Proteomes" id="UP000315750">
    <property type="component" value="Chromosome"/>
</dbReference>
<protein>
    <submittedName>
        <fullName evidence="6">Iron(II)-dependent oxidoreductase EgtB</fullName>
        <ecNumber evidence="6">1.8.-.-</ecNumber>
    </submittedName>
</protein>
<feature type="domain" description="Sulfatase-modifying factor enzyme-like" evidence="4">
    <location>
        <begin position="356"/>
        <end position="434"/>
    </location>
</feature>
<dbReference type="NCBIfam" id="TIGR03440">
    <property type="entry name" value="egtB_TIGR03440"/>
    <property type="match status" value="1"/>
</dbReference>
<dbReference type="PANTHER" id="PTHR23150:SF36">
    <property type="entry name" value="HERCYNINE OXYGENASE"/>
    <property type="match status" value="1"/>
</dbReference>
<dbReference type="EC" id="1.8.-.-" evidence="6"/>
<dbReference type="OrthoDB" id="9812426at2"/>
<evidence type="ECO:0000313" key="7">
    <source>
        <dbReference type="Proteomes" id="UP000315750"/>
    </source>
</evidence>
<dbReference type="AlphaFoldDB" id="A0A518AUC1"/>
<dbReference type="RefSeq" id="WP_145250103.1">
    <property type="nucleotide sequence ID" value="NZ_CP036278.1"/>
</dbReference>
<dbReference type="InterPro" id="IPR042095">
    <property type="entry name" value="SUMF_sf"/>
</dbReference>
<proteinExistence type="predicted"/>
<dbReference type="SUPFAM" id="SSF56436">
    <property type="entry name" value="C-type lectin-like"/>
    <property type="match status" value="1"/>
</dbReference>
<accession>A0A518AUC1</accession>
<dbReference type="InterPro" id="IPR016187">
    <property type="entry name" value="CTDL_fold"/>
</dbReference>
<dbReference type="PANTHER" id="PTHR23150">
    <property type="entry name" value="SULFATASE MODIFYING FACTOR 1, 2"/>
    <property type="match status" value="1"/>
</dbReference>
<dbReference type="GO" id="GO:0052699">
    <property type="term" value="P:ergothioneine biosynthetic process"/>
    <property type="evidence" value="ECO:0007669"/>
    <property type="project" value="InterPro"/>
</dbReference>
<evidence type="ECO:0000256" key="3">
    <source>
        <dbReference type="ARBA" id="ARBA00037882"/>
    </source>
</evidence>